<evidence type="ECO:0000313" key="3">
    <source>
        <dbReference type="Proteomes" id="UP000269721"/>
    </source>
</evidence>
<feature type="compositionally biased region" description="Basic and acidic residues" evidence="1">
    <location>
        <begin position="65"/>
        <end position="102"/>
    </location>
</feature>
<dbReference type="Proteomes" id="UP000269721">
    <property type="component" value="Unassembled WGS sequence"/>
</dbReference>
<dbReference type="AlphaFoldDB" id="A0A4V1IPF1"/>
<keyword evidence="3" id="KW-1185">Reference proteome</keyword>
<evidence type="ECO:0000256" key="1">
    <source>
        <dbReference type="SAM" id="MobiDB-lite"/>
    </source>
</evidence>
<name>A0A4V1IPF1_9FUNG</name>
<gene>
    <name evidence="2" type="ORF">BDK51DRAFT_34031</name>
</gene>
<sequence>MIALNPNFIGTVDRAPAEVQAEERRIEWEALNPNEKFVPRQKARGKSSSVRRYLRRQANVVDSKREEIKKTLEEQAKEREDARKRARGEDPEPPRTALDRFTVKKRKV</sequence>
<reference evidence="3" key="1">
    <citation type="journal article" date="2018" name="Nat. Microbiol.">
        <title>Leveraging single-cell genomics to expand the fungal tree of life.</title>
        <authorList>
            <person name="Ahrendt S.R."/>
            <person name="Quandt C.A."/>
            <person name="Ciobanu D."/>
            <person name="Clum A."/>
            <person name="Salamov A."/>
            <person name="Andreopoulos B."/>
            <person name="Cheng J.F."/>
            <person name="Woyke T."/>
            <person name="Pelin A."/>
            <person name="Henrissat B."/>
            <person name="Reynolds N.K."/>
            <person name="Benny G.L."/>
            <person name="Smith M.E."/>
            <person name="James T.Y."/>
            <person name="Grigoriev I.V."/>
        </authorList>
    </citation>
    <scope>NUCLEOTIDE SEQUENCE [LARGE SCALE GENOMIC DNA]</scope>
</reference>
<accession>A0A4V1IPF1</accession>
<dbReference type="OrthoDB" id="10251154at2759"/>
<evidence type="ECO:0000313" key="2">
    <source>
        <dbReference type="EMBL" id="RKO82837.1"/>
    </source>
</evidence>
<protein>
    <submittedName>
        <fullName evidence="2">Uncharacterized protein</fullName>
    </submittedName>
</protein>
<organism evidence="2 3">
    <name type="scientific">Blyttiomyces helicus</name>
    <dbReference type="NCBI Taxonomy" id="388810"/>
    <lineage>
        <taxon>Eukaryota</taxon>
        <taxon>Fungi</taxon>
        <taxon>Fungi incertae sedis</taxon>
        <taxon>Chytridiomycota</taxon>
        <taxon>Chytridiomycota incertae sedis</taxon>
        <taxon>Chytridiomycetes</taxon>
        <taxon>Chytridiomycetes incertae sedis</taxon>
        <taxon>Blyttiomyces</taxon>
    </lineage>
</organism>
<dbReference type="EMBL" id="ML002025">
    <property type="protein sequence ID" value="RKO82837.1"/>
    <property type="molecule type" value="Genomic_DNA"/>
</dbReference>
<feature type="region of interest" description="Disordered" evidence="1">
    <location>
        <begin position="65"/>
        <end position="108"/>
    </location>
</feature>
<proteinExistence type="predicted"/>